<feature type="region of interest" description="Disordered" evidence="1">
    <location>
        <begin position="53"/>
        <end position="94"/>
    </location>
</feature>
<organism evidence="3 4">
    <name type="scientific">Archangium gephyra</name>
    <dbReference type="NCBI Taxonomy" id="48"/>
    <lineage>
        <taxon>Bacteria</taxon>
        <taxon>Pseudomonadati</taxon>
        <taxon>Myxococcota</taxon>
        <taxon>Myxococcia</taxon>
        <taxon>Myxococcales</taxon>
        <taxon>Cystobacterineae</taxon>
        <taxon>Archangiaceae</taxon>
        <taxon>Archangium</taxon>
    </lineage>
</organism>
<feature type="compositionally biased region" description="Gly residues" evidence="1">
    <location>
        <begin position="1216"/>
        <end position="1228"/>
    </location>
</feature>
<proteinExistence type="predicted"/>
<evidence type="ECO:0000313" key="4">
    <source>
        <dbReference type="Proteomes" id="UP000249061"/>
    </source>
</evidence>
<accession>A0A2W5VAF5</accession>
<evidence type="ECO:0000313" key="3">
    <source>
        <dbReference type="EMBL" id="PZR18428.1"/>
    </source>
</evidence>
<reference evidence="3 4" key="1">
    <citation type="submission" date="2017-08" db="EMBL/GenBank/DDBJ databases">
        <title>Infants hospitalized years apart are colonized by the same room-sourced microbial strains.</title>
        <authorList>
            <person name="Brooks B."/>
            <person name="Olm M.R."/>
            <person name="Firek B.A."/>
            <person name="Baker R."/>
            <person name="Thomas B.C."/>
            <person name="Morowitz M.J."/>
            <person name="Banfield J.F."/>
        </authorList>
    </citation>
    <scope>NUCLEOTIDE SEQUENCE [LARGE SCALE GENOMIC DNA]</scope>
    <source>
        <strain evidence="3">S2_003_000_R2_14</strain>
    </source>
</reference>
<feature type="compositionally biased region" description="Basic and acidic residues" evidence="1">
    <location>
        <begin position="1233"/>
        <end position="1245"/>
    </location>
</feature>
<name>A0A2W5VAF5_9BACT</name>
<feature type="compositionally biased region" description="Low complexity" evidence="1">
    <location>
        <begin position="81"/>
        <end position="92"/>
    </location>
</feature>
<comment type="caution">
    <text evidence="3">The sequence shown here is derived from an EMBL/GenBank/DDBJ whole genome shotgun (WGS) entry which is preliminary data.</text>
</comment>
<dbReference type="PROSITE" id="PS51257">
    <property type="entry name" value="PROKAR_LIPOPROTEIN"/>
    <property type="match status" value="1"/>
</dbReference>
<feature type="chain" id="PRO_5016028929" description="Metal-binding protein" evidence="2">
    <location>
        <begin position="19"/>
        <end position="1270"/>
    </location>
</feature>
<dbReference type="EMBL" id="QFQP01000001">
    <property type="protein sequence ID" value="PZR18428.1"/>
    <property type="molecule type" value="Genomic_DNA"/>
</dbReference>
<evidence type="ECO:0000256" key="1">
    <source>
        <dbReference type="SAM" id="MobiDB-lite"/>
    </source>
</evidence>
<dbReference type="AlphaFoldDB" id="A0A2W5VAF5"/>
<sequence length="1270" mass="126650">MRLPILACALGALLAALSACNPRPPVVGGCEFTYECEAGSVCRDGRCEVVALPDPGSDGGTTRPTDAGPTPPRDGGMVTLDGGSSDGGMSSDAGTRLTFAPGSYRRCSDDLECAIFGGNCVVELSLSRPTDGGVDRVAISAIDPSFAAGQGICTLPCTSDPRICDSITVTSPTGASAPFSCQVVYAAQSPYPETAPAFPFDTQLDATAMARGVPFASVCRPPFQHALTHSEQFCAPCTEDLQCGSTGACFYERSAATPRSGTCVEACSASNPCQFGFTCGTLPGSSSAATYCLPSAGTCGRCRDADGDLRGVGRCGAITEPNTAVDCDDANPRAYFDAANPNHAFPAACGNTDVNCNGKSDEAEQLGGSDHCAACGDVCVGRAGDIANARRACLPRTTSNTFACVADCDPGYADCDGDISNGCEAQLGSNAIWAEDADGDGRGSMTNFRYVCTGAQPTGWVQNRLDCNDTAPGIYGGNASLTAGPELCDGLDNNCNGVVDDPGAIVDEFTACNTGRAGVCAAGTQRCQTMAATADAGATASLRCVGTLDPAVQASVPETCDGLDNNCVGGVDDGLDYYASQGQQNPHGHGAPVECPVAGGKGICAKGAYACTVVNTPLIDGGTRVSGTWTCAPNLPQSVDLIDDDGIDSNCDGTDGDLSNAIFVRPAVGNGAGERDGKDTNPGTAQLPVATINRALQLACVNAPCKDIFVASGEYESQSAIAVKTFADAGVLPDGGVFPPARIYGGFRTTVACDDVTCTTTWVRAPNETTVLRRLAPAPDTAAGFPYGQSYAAVEAAAGVGPLSLRLDGVQLEVLAPDPSEVTAGGKSAPTQIGLACPARGCGTLEFRNVQVTVASAIGGTNGIAAAGPVLGATGTEYNGKDGCLHGEDCAGQQWQYWGGFWMVYPQADLNGVITNMRWDQMPGRPPATCPANDNANGGSSGGVARLNPDAPVGTSHLNTGLQGEPAGTGGHGGRVIADWDPPLPPILGSPSTRPISRLVPGRGANGAGGAGAFYVGSHAFRMRLASNALSPVHSLTVDGADPGRSGGGGGGGGGCNSFQANPAFYGFCAIGVGERGGGGGAGGCGGWAGHNGGDGGNSIGLLLTSGTTANTRVSISGAFRLNVGSAGRGGAGARGGIAAPGGYGGLFTYASVPEYNGAHGGDGGGGGGGVGGVGGSVVGIFRACQRGSANAGACGISLPPILTNAPGQFITLGSPGTGGAGGEGGGTTAKSVDTRGRSDEDRPRNNGGSGQPGRDGAPSELVSFSQVLP</sequence>
<gene>
    <name evidence="3" type="ORF">DI536_00670</name>
</gene>
<feature type="signal peptide" evidence="2">
    <location>
        <begin position="1"/>
        <end position="18"/>
    </location>
</feature>
<keyword evidence="2" id="KW-0732">Signal</keyword>
<feature type="region of interest" description="Disordered" evidence="1">
    <location>
        <begin position="1213"/>
        <end position="1270"/>
    </location>
</feature>
<dbReference type="Proteomes" id="UP000249061">
    <property type="component" value="Unassembled WGS sequence"/>
</dbReference>
<protein>
    <recommendedName>
        <fullName evidence="5">Metal-binding protein</fullName>
    </recommendedName>
</protein>
<evidence type="ECO:0008006" key="5">
    <source>
        <dbReference type="Google" id="ProtNLM"/>
    </source>
</evidence>
<dbReference type="InterPro" id="IPR021655">
    <property type="entry name" value="Put_metal-bd"/>
</dbReference>
<dbReference type="Pfam" id="PF11617">
    <property type="entry name" value="Cu-binding_MopE"/>
    <property type="match status" value="4"/>
</dbReference>
<evidence type="ECO:0000256" key="2">
    <source>
        <dbReference type="SAM" id="SignalP"/>
    </source>
</evidence>